<keyword evidence="4" id="KW-1185">Reference proteome</keyword>
<reference evidence="3" key="2">
    <citation type="submission" date="2020-09" db="EMBL/GenBank/DDBJ databases">
        <authorList>
            <person name="Sun Q."/>
            <person name="Kim S."/>
        </authorList>
    </citation>
    <scope>NUCLEOTIDE SEQUENCE</scope>
    <source>
        <strain evidence="3">KCTC 22169</strain>
    </source>
</reference>
<comment type="caution">
    <text evidence="3">The sequence shown here is derived from an EMBL/GenBank/DDBJ whole genome shotgun (WGS) entry which is preliminary data.</text>
</comment>
<keyword evidence="1" id="KW-0812">Transmembrane</keyword>
<proteinExistence type="predicted"/>
<protein>
    <recommendedName>
        <fullName evidence="2">Anti-sigma K factor RskA C-terminal domain-containing protein</fullName>
    </recommendedName>
</protein>
<evidence type="ECO:0000259" key="2">
    <source>
        <dbReference type="Pfam" id="PF10099"/>
    </source>
</evidence>
<dbReference type="RefSeq" id="WP_189609450.1">
    <property type="nucleotide sequence ID" value="NZ_BMXR01000006.1"/>
</dbReference>
<reference evidence="3" key="1">
    <citation type="journal article" date="2014" name="Int. J. Syst. Evol. Microbiol.">
        <title>Complete genome sequence of Corynebacterium casei LMG S-19264T (=DSM 44701T), isolated from a smear-ripened cheese.</title>
        <authorList>
            <consortium name="US DOE Joint Genome Institute (JGI-PGF)"/>
            <person name="Walter F."/>
            <person name="Albersmeier A."/>
            <person name="Kalinowski J."/>
            <person name="Ruckert C."/>
        </authorList>
    </citation>
    <scope>NUCLEOTIDE SEQUENCE</scope>
    <source>
        <strain evidence="3">KCTC 22169</strain>
    </source>
</reference>
<dbReference type="GO" id="GO:0006417">
    <property type="term" value="P:regulation of translation"/>
    <property type="evidence" value="ECO:0007669"/>
    <property type="project" value="TreeGrafter"/>
</dbReference>
<dbReference type="InterPro" id="IPR051474">
    <property type="entry name" value="Anti-sigma-K/W_factor"/>
</dbReference>
<sequence length="228" mass="25376">MKKTPERIERLASEYVLGSLTGGARRRFERWMVDDRRVRQEVRFWEEKLGVLAQVLPEQRPRKQVWNAIEQRLWPEQKQRRSSWIWPTWSALASLAVVILASVLLVTSEESIDTPPHLAGAVVSEQGDAPLWLINEAQRTERLNVRSVAASQADAGKDYELWIVPDDADPISLGVVPVGGTHSVSLTPVTRAALQQSQTLAISLEPEGGSPTGAPTGPILHVVRLYPL</sequence>
<evidence type="ECO:0000256" key="1">
    <source>
        <dbReference type="SAM" id="Phobius"/>
    </source>
</evidence>
<dbReference type="PANTHER" id="PTHR37461:SF1">
    <property type="entry name" value="ANTI-SIGMA-K FACTOR RSKA"/>
    <property type="match status" value="1"/>
</dbReference>
<keyword evidence="1" id="KW-1133">Transmembrane helix</keyword>
<name>A0A918KBF7_9GAMM</name>
<dbReference type="Proteomes" id="UP000626148">
    <property type="component" value="Unassembled WGS sequence"/>
</dbReference>
<evidence type="ECO:0000313" key="3">
    <source>
        <dbReference type="EMBL" id="GGX57807.1"/>
    </source>
</evidence>
<dbReference type="InterPro" id="IPR018764">
    <property type="entry name" value="RskA_C"/>
</dbReference>
<feature type="transmembrane region" description="Helical" evidence="1">
    <location>
        <begin position="84"/>
        <end position="106"/>
    </location>
</feature>
<dbReference type="PANTHER" id="PTHR37461">
    <property type="entry name" value="ANTI-SIGMA-K FACTOR RSKA"/>
    <property type="match status" value="1"/>
</dbReference>
<dbReference type="GO" id="GO:0005886">
    <property type="term" value="C:plasma membrane"/>
    <property type="evidence" value="ECO:0007669"/>
    <property type="project" value="InterPro"/>
</dbReference>
<organism evidence="3 4">
    <name type="scientific">Saccharospirillum salsuginis</name>
    <dbReference type="NCBI Taxonomy" id="418750"/>
    <lineage>
        <taxon>Bacteria</taxon>
        <taxon>Pseudomonadati</taxon>
        <taxon>Pseudomonadota</taxon>
        <taxon>Gammaproteobacteria</taxon>
        <taxon>Oceanospirillales</taxon>
        <taxon>Saccharospirillaceae</taxon>
        <taxon>Saccharospirillum</taxon>
    </lineage>
</organism>
<gene>
    <name evidence="3" type="ORF">GCM10007392_26820</name>
</gene>
<accession>A0A918KBF7</accession>
<evidence type="ECO:0000313" key="4">
    <source>
        <dbReference type="Proteomes" id="UP000626148"/>
    </source>
</evidence>
<keyword evidence="1" id="KW-0472">Membrane</keyword>
<dbReference type="GO" id="GO:0016989">
    <property type="term" value="F:sigma factor antagonist activity"/>
    <property type="evidence" value="ECO:0007669"/>
    <property type="project" value="TreeGrafter"/>
</dbReference>
<dbReference type="AlphaFoldDB" id="A0A918KBF7"/>
<dbReference type="Pfam" id="PF10099">
    <property type="entry name" value="RskA_C"/>
    <property type="match status" value="1"/>
</dbReference>
<dbReference type="EMBL" id="BMXR01000006">
    <property type="protein sequence ID" value="GGX57807.1"/>
    <property type="molecule type" value="Genomic_DNA"/>
</dbReference>
<feature type="domain" description="Anti-sigma K factor RskA C-terminal" evidence="2">
    <location>
        <begin position="93"/>
        <end position="219"/>
    </location>
</feature>